<evidence type="ECO:0000313" key="10">
    <source>
        <dbReference type="Proteomes" id="UP001575652"/>
    </source>
</evidence>
<dbReference type="PANTHER" id="PTHR11080:SF2">
    <property type="entry name" value="LD05707P"/>
    <property type="match status" value="1"/>
</dbReference>
<dbReference type="InterPro" id="IPR052347">
    <property type="entry name" value="Isochorismatase_Nicotinamidase"/>
</dbReference>
<feature type="domain" description="Isochorismatase-like" evidence="8">
    <location>
        <begin position="4"/>
        <end position="117"/>
    </location>
</feature>
<dbReference type="SUPFAM" id="SSF52499">
    <property type="entry name" value="Isochorismatase-like hydrolases"/>
    <property type="match status" value="1"/>
</dbReference>
<evidence type="ECO:0000256" key="7">
    <source>
        <dbReference type="ARBA" id="ARBA00043224"/>
    </source>
</evidence>
<dbReference type="EMBL" id="JBHDLJ010000001">
    <property type="protein sequence ID" value="MFB0833205.1"/>
    <property type="molecule type" value="Genomic_DNA"/>
</dbReference>
<evidence type="ECO:0000256" key="6">
    <source>
        <dbReference type="ARBA" id="ARBA00039017"/>
    </source>
</evidence>
<dbReference type="Pfam" id="PF00857">
    <property type="entry name" value="Isochorismatase"/>
    <property type="match status" value="2"/>
</dbReference>
<keyword evidence="3" id="KW-0479">Metal-binding</keyword>
<comment type="pathway">
    <text evidence="5">Cofactor biosynthesis; nicotinate biosynthesis; nicotinate from nicotinamide: step 1/1.</text>
</comment>
<reference evidence="9 10" key="1">
    <citation type="submission" date="2024-09" db="EMBL/GenBank/DDBJ databases">
        <authorList>
            <person name="Salinas-Garcia M.A."/>
            <person name="Prieme A."/>
        </authorList>
    </citation>
    <scope>NUCLEOTIDE SEQUENCE [LARGE SCALE GENOMIC DNA]</scope>
    <source>
        <strain evidence="9 10">DSM 21081</strain>
    </source>
</reference>
<comment type="caution">
    <text evidence="9">The sequence shown here is derived from an EMBL/GenBank/DDBJ whole genome shotgun (WGS) entry which is preliminary data.</text>
</comment>
<dbReference type="PANTHER" id="PTHR11080">
    <property type="entry name" value="PYRAZINAMIDASE/NICOTINAMIDASE"/>
    <property type="match status" value="1"/>
</dbReference>
<evidence type="ECO:0000259" key="8">
    <source>
        <dbReference type="Pfam" id="PF00857"/>
    </source>
</evidence>
<sequence length="207" mass="21524">MGKALIIVDVQNDFCEGGSLAVDGGAAVAAALAAHVRDHPGEYDAVVATQDWHIDPGTHFSSEPDFVDSWPRHCVAGTPGADLHPALATALPPGRIDAFFRKGRYEAAYSGFEGRLAAPEADDAPEPGPTHRAPGVPLARWLADRGIDEVEIAGIATDHCVRATALAAVDAGLTTAVLAPLTAAVSPDNARAVFDELRRAGVQIHAD</sequence>
<dbReference type="RefSeq" id="WP_373970370.1">
    <property type="nucleotide sequence ID" value="NZ_JBHDLJ010000001.1"/>
</dbReference>
<organism evidence="9 10">
    <name type="scientific">Arthrobacter halodurans</name>
    <dbReference type="NCBI Taxonomy" id="516699"/>
    <lineage>
        <taxon>Bacteria</taxon>
        <taxon>Bacillati</taxon>
        <taxon>Actinomycetota</taxon>
        <taxon>Actinomycetes</taxon>
        <taxon>Micrococcales</taxon>
        <taxon>Micrococcaceae</taxon>
        <taxon>Arthrobacter</taxon>
    </lineage>
</organism>
<evidence type="ECO:0000256" key="4">
    <source>
        <dbReference type="ARBA" id="ARBA00022801"/>
    </source>
</evidence>
<dbReference type="InterPro" id="IPR000868">
    <property type="entry name" value="Isochorismatase-like_dom"/>
</dbReference>
<dbReference type="InterPro" id="IPR036380">
    <property type="entry name" value="Isochorismatase-like_sf"/>
</dbReference>
<evidence type="ECO:0000256" key="5">
    <source>
        <dbReference type="ARBA" id="ARBA00037900"/>
    </source>
</evidence>
<dbReference type="Proteomes" id="UP001575652">
    <property type="component" value="Unassembled WGS sequence"/>
</dbReference>
<name>A0ABV4UI86_9MICC</name>
<accession>A0ABV4UI86</accession>
<keyword evidence="2" id="KW-0662">Pyridine nucleotide biosynthesis</keyword>
<proteinExistence type="inferred from homology"/>
<feature type="domain" description="Isochorismatase-like" evidence="8">
    <location>
        <begin position="137"/>
        <end position="203"/>
    </location>
</feature>
<keyword evidence="4" id="KW-0378">Hydrolase</keyword>
<evidence type="ECO:0000313" key="9">
    <source>
        <dbReference type="EMBL" id="MFB0833205.1"/>
    </source>
</evidence>
<protein>
    <recommendedName>
        <fullName evidence="6">nicotinamidase</fullName>
        <ecNumber evidence="6">3.5.1.19</ecNumber>
    </recommendedName>
    <alternativeName>
        <fullName evidence="7">Nicotinamide deamidase</fullName>
    </alternativeName>
</protein>
<keyword evidence="10" id="KW-1185">Reference proteome</keyword>
<comment type="similarity">
    <text evidence="1">Belongs to the isochorismatase family.</text>
</comment>
<dbReference type="Gene3D" id="3.40.50.850">
    <property type="entry name" value="Isochorismatase-like"/>
    <property type="match status" value="1"/>
</dbReference>
<dbReference type="EC" id="3.5.1.19" evidence="6"/>
<evidence type="ECO:0000256" key="2">
    <source>
        <dbReference type="ARBA" id="ARBA00022642"/>
    </source>
</evidence>
<gene>
    <name evidence="9" type="ORF">ACETWP_01275</name>
</gene>
<evidence type="ECO:0000256" key="3">
    <source>
        <dbReference type="ARBA" id="ARBA00022723"/>
    </source>
</evidence>
<evidence type="ECO:0000256" key="1">
    <source>
        <dbReference type="ARBA" id="ARBA00006336"/>
    </source>
</evidence>